<organism evidence="2 3">
    <name type="scientific">Pleurotus eryngii</name>
    <name type="common">Boletus of the steppes</name>
    <dbReference type="NCBI Taxonomy" id="5323"/>
    <lineage>
        <taxon>Eukaryota</taxon>
        <taxon>Fungi</taxon>
        <taxon>Dikarya</taxon>
        <taxon>Basidiomycota</taxon>
        <taxon>Agaricomycotina</taxon>
        <taxon>Agaricomycetes</taxon>
        <taxon>Agaricomycetidae</taxon>
        <taxon>Agaricales</taxon>
        <taxon>Pleurotineae</taxon>
        <taxon>Pleurotaceae</taxon>
        <taxon>Pleurotus</taxon>
    </lineage>
</organism>
<name>A0A9P5ZMU2_PLEER</name>
<evidence type="ECO:0000313" key="3">
    <source>
        <dbReference type="Proteomes" id="UP000807025"/>
    </source>
</evidence>
<dbReference type="AlphaFoldDB" id="A0A9P5ZMU2"/>
<dbReference type="EMBL" id="MU154624">
    <property type="protein sequence ID" value="KAF9491202.1"/>
    <property type="molecule type" value="Genomic_DNA"/>
</dbReference>
<sequence>KDAFGGRRTCTTTTPTCSVIPLFCLLLREFLTLYDHIHVPIHVQSTTSSQSTTSNSQLLHHIL</sequence>
<comment type="caution">
    <text evidence="2">The sequence shown here is derived from an EMBL/GenBank/DDBJ whole genome shotgun (WGS) entry which is preliminary data.</text>
</comment>
<gene>
    <name evidence="2" type="ORF">BDN71DRAFT_1453324</name>
</gene>
<keyword evidence="3" id="KW-1185">Reference proteome</keyword>
<accession>A0A9P5ZMU2</accession>
<protein>
    <submittedName>
        <fullName evidence="2">Uncharacterized protein</fullName>
    </submittedName>
</protein>
<dbReference type="Proteomes" id="UP000807025">
    <property type="component" value="Unassembled WGS sequence"/>
</dbReference>
<proteinExistence type="predicted"/>
<feature type="region of interest" description="Disordered" evidence="1">
    <location>
        <begin position="44"/>
        <end position="63"/>
    </location>
</feature>
<evidence type="ECO:0000313" key="2">
    <source>
        <dbReference type="EMBL" id="KAF9491202.1"/>
    </source>
</evidence>
<evidence type="ECO:0000256" key="1">
    <source>
        <dbReference type="SAM" id="MobiDB-lite"/>
    </source>
</evidence>
<feature type="compositionally biased region" description="Low complexity" evidence="1">
    <location>
        <begin position="44"/>
        <end position="57"/>
    </location>
</feature>
<reference evidence="2" key="1">
    <citation type="submission" date="2020-11" db="EMBL/GenBank/DDBJ databases">
        <authorList>
            <consortium name="DOE Joint Genome Institute"/>
            <person name="Ahrendt S."/>
            <person name="Riley R."/>
            <person name="Andreopoulos W."/>
            <person name="Labutti K."/>
            <person name="Pangilinan J."/>
            <person name="Ruiz-Duenas F.J."/>
            <person name="Barrasa J.M."/>
            <person name="Sanchez-Garcia M."/>
            <person name="Camarero S."/>
            <person name="Miyauchi S."/>
            <person name="Serrano A."/>
            <person name="Linde D."/>
            <person name="Babiker R."/>
            <person name="Drula E."/>
            <person name="Ayuso-Fernandez I."/>
            <person name="Pacheco R."/>
            <person name="Padilla G."/>
            <person name="Ferreira P."/>
            <person name="Barriuso J."/>
            <person name="Kellner H."/>
            <person name="Castanera R."/>
            <person name="Alfaro M."/>
            <person name="Ramirez L."/>
            <person name="Pisabarro A.G."/>
            <person name="Kuo A."/>
            <person name="Tritt A."/>
            <person name="Lipzen A."/>
            <person name="He G."/>
            <person name="Yan M."/>
            <person name="Ng V."/>
            <person name="Cullen D."/>
            <person name="Martin F."/>
            <person name="Rosso M.-N."/>
            <person name="Henrissat B."/>
            <person name="Hibbett D."/>
            <person name="Martinez A.T."/>
            <person name="Grigoriev I.V."/>
        </authorList>
    </citation>
    <scope>NUCLEOTIDE SEQUENCE</scope>
    <source>
        <strain evidence="2">ATCC 90797</strain>
    </source>
</reference>
<feature type="non-terminal residue" evidence="2">
    <location>
        <position position="1"/>
    </location>
</feature>